<dbReference type="GO" id="GO:0016052">
    <property type="term" value="P:carbohydrate catabolic process"/>
    <property type="evidence" value="ECO:0007669"/>
    <property type="project" value="TreeGrafter"/>
</dbReference>
<dbReference type="PROSITE" id="PS51904">
    <property type="entry name" value="GLYCOSYL_HYDROL_F25_2"/>
    <property type="match status" value="1"/>
</dbReference>
<dbReference type="AlphaFoldDB" id="D2MMR3"/>
<keyword evidence="3" id="KW-1185">Reference proteome</keyword>
<gene>
    <name evidence="2" type="ORF">HMPREF9013_1047</name>
</gene>
<dbReference type="PANTHER" id="PTHR34135:SF2">
    <property type="entry name" value="LYSOZYME"/>
    <property type="match status" value="1"/>
</dbReference>
<dbReference type="Proteomes" id="UP000005017">
    <property type="component" value="Unassembled WGS sequence"/>
</dbReference>
<comment type="similarity">
    <text evidence="1">Belongs to the glycosyl hydrolase 25 family.</text>
</comment>
<dbReference type="eggNOG" id="COG3757">
    <property type="taxonomic scope" value="Bacteria"/>
</dbReference>
<dbReference type="GO" id="GO:0016998">
    <property type="term" value="P:cell wall macromolecule catabolic process"/>
    <property type="evidence" value="ECO:0007669"/>
    <property type="project" value="InterPro"/>
</dbReference>
<evidence type="ECO:0000313" key="3">
    <source>
        <dbReference type="Proteomes" id="UP000005017"/>
    </source>
</evidence>
<keyword evidence="2" id="KW-0378">Hydrolase</keyword>
<dbReference type="Gene3D" id="3.20.20.80">
    <property type="entry name" value="Glycosidases"/>
    <property type="match status" value="1"/>
</dbReference>
<dbReference type="RefSeq" id="WP_006626684.1">
    <property type="nucleotide sequence ID" value="NZ_ADFR01000002.1"/>
</dbReference>
<reference evidence="3" key="1">
    <citation type="submission" date="2009-12" db="EMBL/GenBank/DDBJ databases">
        <title>Sequence of Clostridiales genomosp. BVAB3 str. UPII9-5.</title>
        <authorList>
            <person name="Madupu R."/>
            <person name="Durkin A.S."/>
            <person name="Torralba M."/>
            <person name="Methe B."/>
            <person name="Sutton G.G."/>
            <person name="Strausberg R.L."/>
            <person name="Nelson K.E."/>
        </authorList>
    </citation>
    <scope>NUCLEOTIDE SEQUENCE [LARGE SCALE GENOMIC DNA]</scope>
    <source>
        <strain evidence="3">W1219</strain>
    </source>
</reference>
<evidence type="ECO:0000313" key="2">
    <source>
        <dbReference type="EMBL" id="EFC06339.1"/>
    </source>
</evidence>
<comment type="caution">
    <text evidence="2">The sequence shown here is derived from an EMBL/GenBank/DDBJ whole genome shotgun (WGS) entry which is preliminary data.</text>
</comment>
<evidence type="ECO:0000256" key="1">
    <source>
        <dbReference type="ARBA" id="ARBA00010646"/>
    </source>
</evidence>
<dbReference type="GO" id="GO:0003796">
    <property type="term" value="F:lysozyme activity"/>
    <property type="evidence" value="ECO:0007669"/>
    <property type="project" value="InterPro"/>
</dbReference>
<dbReference type="SUPFAM" id="SSF51445">
    <property type="entry name" value="(Trans)glycosidases"/>
    <property type="match status" value="1"/>
</dbReference>
<dbReference type="STRING" id="679192.HMPREF9013_1047"/>
<accession>D2MMR3</accession>
<name>D2MMR3_9FIRM</name>
<dbReference type="CDD" id="cd06414">
    <property type="entry name" value="GH25_LytC-like"/>
    <property type="match status" value="1"/>
</dbReference>
<dbReference type="EMBL" id="ADFR01000002">
    <property type="protein sequence ID" value="EFC06339.1"/>
    <property type="molecule type" value="Genomic_DNA"/>
</dbReference>
<dbReference type="InterPro" id="IPR002053">
    <property type="entry name" value="Glyco_hydro_25"/>
</dbReference>
<proteinExistence type="inferred from homology"/>
<dbReference type="Pfam" id="PF01183">
    <property type="entry name" value="Glyco_hydro_25"/>
    <property type="match status" value="1"/>
</dbReference>
<protein>
    <submittedName>
        <fullName evidence="2">Glycosyl hydrolase family 25</fullName>
    </submittedName>
</protein>
<dbReference type="GO" id="GO:0009253">
    <property type="term" value="P:peptidoglycan catabolic process"/>
    <property type="evidence" value="ECO:0007669"/>
    <property type="project" value="InterPro"/>
</dbReference>
<dbReference type="PANTHER" id="PTHR34135">
    <property type="entry name" value="LYSOZYME"/>
    <property type="match status" value="1"/>
</dbReference>
<dbReference type="InterPro" id="IPR017853">
    <property type="entry name" value="GH"/>
</dbReference>
<organism evidence="2 3">
    <name type="scientific">Bulleidia extructa W1219</name>
    <dbReference type="NCBI Taxonomy" id="679192"/>
    <lineage>
        <taxon>Bacteria</taxon>
        <taxon>Bacillati</taxon>
        <taxon>Bacillota</taxon>
        <taxon>Erysipelotrichia</taxon>
        <taxon>Erysipelotrichales</taxon>
        <taxon>Erysipelotrichaceae</taxon>
        <taxon>Bulleidia</taxon>
    </lineage>
</organism>
<sequence length="271" mass="32448">MKKRKIRKTWKKRMRVIIGVSFLLVTVWGWSFWKNSNDNKGITKPYAHDYHWSHLDRSKMIYRYEDSRYYSRFGIDVSSHQGRIDWSKVKKAGVQFAYIRLGYRGYQNGGLHEDTTFRYNIEEALKQNISVGVYFFSQAINEKEAKEEADFVLKRIRSYSISLPIVYDLETVPEAKRQRIGLLTKEDRTKQAVAFIKNIQQNGYKAMTYSSTKIFANMYQLDVIQKYPVWVAEYDQVVKYPYQFQFWQYSHRGRINGINRYVDLNLQLIRK</sequence>
<dbReference type="OrthoDB" id="9765879at2"/>